<keyword evidence="2" id="KW-1133">Transmembrane helix</keyword>
<feature type="compositionally biased region" description="Low complexity" evidence="1">
    <location>
        <begin position="271"/>
        <end position="291"/>
    </location>
</feature>
<feature type="region of interest" description="Disordered" evidence="1">
    <location>
        <begin position="588"/>
        <end position="640"/>
    </location>
</feature>
<evidence type="ECO:0008006" key="5">
    <source>
        <dbReference type="Google" id="ProtNLM"/>
    </source>
</evidence>
<feature type="transmembrane region" description="Helical" evidence="2">
    <location>
        <begin position="12"/>
        <end position="36"/>
    </location>
</feature>
<evidence type="ECO:0000313" key="4">
    <source>
        <dbReference type="Proteomes" id="UP001648503"/>
    </source>
</evidence>
<reference evidence="3 4" key="1">
    <citation type="submission" date="2021-02" db="EMBL/GenBank/DDBJ databases">
        <title>Variation within the Batrachochytrium salamandrivorans European outbreak.</title>
        <authorList>
            <person name="Kelly M."/>
            <person name="Pasmans F."/>
            <person name="Shea T.P."/>
            <person name="Munoz J.F."/>
            <person name="Carranza S."/>
            <person name="Cuomo C.A."/>
            <person name="Martel A."/>
        </authorList>
    </citation>
    <scope>NUCLEOTIDE SEQUENCE [LARGE SCALE GENOMIC DNA]</scope>
    <source>
        <strain evidence="3 4">AMFP18/2</strain>
    </source>
</reference>
<evidence type="ECO:0000256" key="1">
    <source>
        <dbReference type="SAM" id="MobiDB-lite"/>
    </source>
</evidence>
<evidence type="ECO:0000313" key="3">
    <source>
        <dbReference type="EMBL" id="KAH6591788.1"/>
    </source>
</evidence>
<protein>
    <recommendedName>
        <fullName evidence="5">Membrane-associated protein</fullName>
    </recommendedName>
</protein>
<feature type="region of interest" description="Disordered" evidence="1">
    <location>
        <begin position="263"/>
        <end position="295"/>
    </location>
</feature>
<accession>A0ABQ8F6X7</accession>
<keyword evidence="2" id="KW-0472">Membrane</keyword>
<name>A0ABQ8F6X7_9FUNG</name>
<dbReference type="EMBL" id="JAFCIX010000397">
    <property type="protein sequence ID" value="KAH6591788.1"/>
    <property type="molecule type" value="Genomic_DNA"/>
</dbReference>
<feature type="region of interest" description="Disordered" evidence="1">
    <location>
        <begin position="316"/>
        <end position="375"/>
    </location>
</feature>
<keyword evidence="2" id="KW-0812">Transmembrane</keyword>
<feature type="region of interest" description="Disordered" evidence="1">
    <location>
        <begin position="517"/>
        <end position="539"/>
    </location>
</feature>
<dbReference type="Proteomes" id="UP001648503">
    <property type="component" value="Unassembled WGS sequence"/>
</dbReference>
<evidence type="ECO:0000256" key="2">
    <source>
        <dbReference type="SAM" id="Phobius"/>
    </source>
</evidence>
<comment type="caution">
    <text evidence="3">The sequence shown here is derived from an EMBL/GenBank/DDBJ whole genome shotgun (WGS) entry which is preliminary data.</text>
</comment>
<gene>
    <name evidence="3" type="ORF">BASA50_008497</name>
</gene>
<sequence length="822" mass="86003">MNPSSIVPKLHMPLWLVVVIAVVLIVIIATVATLMLRKHRLHRKGYYASSPAVGSTALAYNSSRTKDMEMARPLSVRFSQTALLSQSVVDGIYLSSGSLLGGSPTSTLNAVHVTGIAAADPIVDRHSFAVADDSGGGAPIASSPTAAAADDASAVTVVAGVAAAAAATTAAGYHQRQSNADRMPMARSSNISISRYSNSIGLARSTSQRTCNSLRTPTIVSVLHSLASAQPLEKPPPPPLEQPQPLRATLASVDQQLGLRQYRGGSVDGYSSSSGSNNNINSSSDGNNNKNNKNDIKDKRHAMMDMTLAFKLNKTQSPDPLLPGVYSNHNNTAESSTLGRPNPSNNYTEGTGYTNEGRTSFAEDTSSLSSSMDDEPDFMTTLRARGTSGNLGLNLGSCTGFYALGTGVDSTGGGSGPGGSGHGRIYGGGLVSPATPMSSVIRIEEQPLGAIVTATVLSNALISDSTKERFLEMSASASSASTLATSNNNNNNNTPLLYMGPPPPQTFREAADLVDPSASTAKPAKPFTSSLPSTPALTSLRRSASVTTHHRHNIGMPVIAPGTLNEKTSLTRSTSRLYRNGDGHVDLDTLAPSTTNERQSDLPLTTLTSNPSTKTFCSVSSTSSFTRPSAPSTPSGTTPLDHSALFPVDAFATTDSNGIRLPRGTLTLSTTQSSISHRESEGNMSADGSNEFLLDRHRGIPLAHSASTPRLGSLLKETGRNQAMNSGTSSPTLCDPLPQLSIAPRSSSIAISASLCDQDDRDPSFSDDESLPLGMISRAYSALIPAHLDDNVVVVGRSKTGSKELPLHKSLSRTASIRRKFS</sequence>
<feature type="compositionally biased region" description="Low complexity" evidence="1">
    <location>
        <begin position="526"/>
        <end position="539"/>
    </location>
</feature>
<keyword evidence="4" id="KW-1185">Reference proteome</keyword>
<feature type="compositionally biased region" description="Low complexity" evidence="1">
    <location>
        <begin position="601"/>
        <end position="639"/>
    </location>
</feature>
<proteinExistence type="predicted"/>
<feature type="compositionally biased region" description="Polar residues" evidence="1">
    <location>
        <begin position="327"/>
        <end position="371"/>
    </location>
</feature>
<organism evidence="3 4">
    <name type="scientific">Batrachochytrium salamandrivorans</name>
    <dbReference type="NCBI Taxonomy" id="1357716"/>
    <lineage>
        <taxon>Eukaryota</taxon>
        <taxon>Fungi</taxon>
        <taxon>Fungi incertae sedis</taxon>
        <taxon>Chytridiomycota</taxon>
        <taxon>Chytridiomycota incertae sedis</taxon>
        <taxon>Chytridiomycetes</taxon>
        <taxon>Rhizophydiales</taxon>
        <taxon>Rhizophydiales incertae sedis</taxon>
        <taxon>Batrachochytrium</taxon>
    </lineage>
</organism>